<evidence type="ECO:0000313" key="3">
    <source>
        <dbReference type="Proteomes" id="UP000095767"/>
    </source>
</evidence>
<dbReference type="PANTHER" id="PTHR31731">
    <property type="match status" value="1"/>
</dbReference>
<dbReference type="EMBL" id="LWDX02046885">
    <property type="protein sequence ID" value="OEL21881.1"/>
    <property type="molecule type" value="Genomic_DNA"/>
</dbReference>
<dbReference type="InterPro" id="IPR016140">
    <property type="entry name" value="Bifunc_inhib/LTP/seed_store"/>
</dbReference>
<protein>
    <submittedName>
        <fullName evidence="2">Cortical cell-delineating protein</fullName>
    </submittedName>
</protein>
<dbReference type="AlphaFoldDB" id="A0A1E5V9U4"/>
<evidence type="ECO:0000259" key="1">
    <source>
        <dbReference type="SMART" id="SM00499"/>
    </source>
</evidence>
<reference evidence="2 3" key="1">
    <citation type="submission" date="2016-09" db="EMBL/GenBank/DDBJ databases">
        <title>The draft genome of Dichanthelium oligosanthes: A C3 panicoid grass species.</title>
        <authorList>
            <person name="Studer A.J."/>
            <person name="Schnable J.C."/>
            <person name="Brutnell T.P."/>
        </authorList>
    </citation>
    <scope>NUCLEOTIDE SEQUENCE [LARGE SCALE GENOMIC DNA]</scope>
    <source>
        <strain evidence="3">cv. Kellogg 1175</strain>
        <tissue evidence="2">Leaf</tissue>
    </source>
</reference>
<proteinExistence type="predicted"/>
<dbReference type="InterPro" id="IPR051636">
    <property type="entry name" value="Plant_LTP/defense-related"/>
</dbReference>
<dbReference type="OrthoDB" id="1086439at2759"/>
<dbReference type="Gene3D" id="1.10.110.10">
    <property type="entry name" value="Plant lipid-transfer and hydrophobic proteins"/>
    <property type="match status" value="1"/>
</dbReference>
<organism evidence="2 3">
    <name type="scientific">Dichanthelium oligosanthes</name>
    <dbReference type="NCBI Taxonomy" id="888268"/>
    <lineage>
        <taxon>Eukaryota</taxon>
        <taxon>Viridiplantae</taxon>
        <taxon>Streptophyta</taxon>
        <taxon>Embryophyta</taxon>
        <taxon>Tracheophyta</taxon>
        <taxon>Spermatophyta</taxon>
        <taxon>Magnoliopsida</taxon>
        <taxon>Liliopsida</taxon>
        <taxon>Poales</taxon>
        <taxon>Poaceae</taxon>
        <taxon>PACMAD clade</taxon>
        <taxon>Panicoideae</taxon>
        <taxon>Panicodae</taxon>
        <taxon>Paniceae</taxon>
        <taxon>Dichantheliinae</taxon>
        <taxon>Dichanthelium</taxon>
    </lineage>
</organism>
<dbReference type="InterPro" id="IPR027923">
    <property type="entry name" value="Hydrophob_seed_dom"/>
</dbReference>
<accession>A0A1E5V9U4</accession>
<evidence type="ECO:0000313" key="2">
    <source>
        <dbReference type="EMBL" id="OEL21881.1"/>
    </source>
</evidence>
<name>A0A1E5V9U4_9POAL</name>
<dbReference type="Proteomes" id="UP000095767">
    <property type="component" value="Unassembled WGS sequence"/>
</dbReference>
<dbReference type="InterPro" id="IPR036312">
    <property type="entry name" value="Bifun_inhib/LTP/seed_sf"/>
</dbReference>
<gene>
    <name evidence="2" type="ORF">BAE44_0017101</name>
</gene>
<dbReference type="SUPFAM" id="SSF47699">
    <property type="entry name" value="Bifunctional inhibitor/lipid-transfer protein/seed storage 2S albumin"/>
    <property type="match status" value="1"/>
</dbReference>
<dbReference type="STRING" id="888268.A0A1E5V9U4"/>
<dbReference type="CDD" id="cd01958">
    <property type="entry name" value="HPS_like"/>
    <property type="match status" value="1"/>
</dbReference>
<feature type="domain" description="Bifunctional inhibitor/plant lipid transfer protein/seed storage helical" evidence="1">
    <location>
        <begin position="48"/>
        <end position="129"/>
    </location>
</feature>
<keyword evidence="3" id="KW-1185">Reference proteome</keyword>
<dbReference type="Pfam" id="PF14547">
    <property type="entry name" value="Hydrophob_seed"/>
    <property type="match status" value="1"/>
</dbReference>
<comment type="caution">
    <text evidence="2">The sequence shown here is derived from an EMBL/GenBank/DDBJ whole genome shotgun (WGS) entry which is preliminary data.</text>
</comment>
<sequence length="132" mass="14162">MAAKLGLFLFADPTPPPVEPAPSTYVPEPTVPKMPATHDHGHRPAGQCPVDALKLRVCASVLGGFIKISLPEYHDKCCPLVYGLVDINAAACLCTALNIKVLDTSLQVPIGISFLLNQCNKNFPPDFTCPCY</sequence>
<dbReference type="SMART" id="SM00499">
    <property type="entry name" value="AAI"/>
    <property type="match status" value="1"/>
</dbReference>